<evidence type="ECO:0000313" key="8">
    <source>
        <dbReference type="Proteomes" id="UP000184543"/>
    </source>
</evidence>
<dbReference type="SUPFAM" id="SSF102114">
    <property type="entry name" value="Radical SAM enzymes"/>
    <property type="match status" value="1"/>
</dbReference>
<comment type="cofactor">
    <cofactor evidence="1">
        <name>[4Fe-4S] cluster</name>
        <dbReference type="ChEBI" id="CHEBI:49883"/>
    </cofactor>
</comment>
<sequence length="349" mass="39749">MALIRRHSEGYNFVADNETGVTMRWGKTFKDDPYRAPLPELVDISISNHCTKGCSFCYRDSVPNNVFMSLEDYEFAIKSLNSERWGNVFQVALGGGEPLEHPNFIEILKISRKYNVVPNFTTNAMHITKELAAEIKPLVGAVAISFPNIRSIPKSKAQIFIEEGIRTNIHFILDKKSIKQGIEILEGNHNDILKGFNSLIFLTFKPMGRGDDSLCLELNDDLKKFCQLIDKNKCSLNIGFDSCFMPMLMHFTNTTIDFIEPCECAFFSAYIDENLVVKPCSFTSHNRDNHSLKDNSFDEIWNNHWESYRSAQVNTCQRECKNSSNCRGGCPYYDQINLCKTSEPAKALI</sequence>
<keyword evidence="8" id="KW-1185">Reference proteome</keyword>
<dbReference type="Proteomes" id="UP000184543">
    <property type="component" value="Unassembled WGS sequence"/>
</dbReference>
<dbReference type="Pfam" id="PF04055">
    <property type="entry name" value="Radical_SAM"/>
    <property type="match status" value="1"/>
</dbReference>
<keyword evidence="5" id="KW-0411">Iron-sulfur</keyword>
<dbReference type="AlphaFoldDB" id="A0A1M6EK11"/>
<dbReference type="SFLD" id="SFLDG01067">
    <property type="entry name" value="SPASM/twitch_domain_containing"/>
    <property type="match status" value="1"/>
</dbReference>
<organism evidence="7 8">
    <name type="scientific">Pseudozobellia thermophila</name>
    <dbReference type="NCBI Taxonomy" id="192903"/>
    <lineage>
        <taxon>Bacteria</taxon>
        <taxon>Pseudomonadati</taxon>
        <taxon>Bacteroidota</taxon>
        <taxon>Flavobacteriia</taxon>
        <taxon>Flavobacteriales</taxon>
        <taxon>Flavobacteriaceae</taxon>
        <taxon>Pseudozobellia</taxon>
    </lineage>
</organism>
<dbReference type="RefSeq" id="WP_072990087.1">
    <property type="nucleotide sequence ID" value="NZ_FQYU01000002.1"/>
</dbReference>
<evidence type="ECO:0000256" key="3">
    <source>
        <dbReference type="ARBA" id="ARBA00022723"/>
    </source>
</evidence>
<dbReference type="InterPro" id="IPR058240">
    <property type="entry name" value="rSAM_sf"/>
</dbReference>
<accession>A0A1M6EK11</accession>
<dbReference type="GO" id="GO:0051536">
    <property type="term" value="F:iron-sulfur cluster binding"/>
    <property type="evidence" value="ECO:0007669"/>
    <property type="project" value="UniProtKB-KW"/>
</dbReference>
<dbReference type="PANTHER" id="PTHR11228">
    <property type="entry name" value="RADICAL SAM DOMAIN PROTEIN"/>
    <property type="match status" value="1"/>
</dbReference>
<dbReference type="OrthoDB" id="9763993at2"/>
<dbReference type="STRING" id="192903.SAMN04488513_10286"/>
<dbReference type="InterPro" id="IPR007197">
    <property type="entry name" value="rSAM"/>
</dbReference>
<keyword evidence="4" id="KW-0408">Iron</keyword>
<proteinExistence type="predicted"/>
<name>A0A1M6EK11_9FLAO</name>
<feature type="domain" description="Radical SAM core" evidence="6">
    <location>
        <begin position="36"/>
        <end position="235"/>
    </location>
</feature>
<dbReference type="PROSITE" id="PS51918">
    <property type="entry name" value="RADICAL_SAM"/>
    <property type="match status" value="1"/>
</dbReference>
<evidence type="ECO:0000256" key="2">
    <source>
        <dbReference type="ARBA" id="ARBA00022691"/>
    </source>
</evidence>
<evidence type="ECO:0000259" key="6">
    <source>
        <dbReference type="PROSITE" id="PS51918"/>
    </source>
</evidence>
<protein>
    <submittedName>
        <fullName evidence="7">Radical SAM additional 4Fe4S-binding SPASM domain-containing protein</fullName>
    </submittedName>
</protein>
<dbReference type="Gene3D" id="3.20.20.70">
    <property type="entry name" value="Aldolase class I"/>
    <property type="match status" value="1"/>
</dbReference>
<dbReference type="SFLD" id="SFLDS00029">
    <property type="entry name" value="Radical_SAM"/>
    <property type="match status" value="1"/>
</dbReference>
<dbReference type="InterPro" id="IPR013785">
    <property type="entry name" value="Aldolase_TIM"/>
</dbReference>
<evidence type="ECO:0000256" key="4">
    <source>
        <dbReference type="ARBA" id="ARBA00023004"/>
    </source>
</evidence>
<evidence type="ECO:0000256" key="1">
    <source>
        <dbReference type="ARBA" id="ARBA00001966"/>
    </source>
</evidence>
<dbReference type="InterPro" id="IPR050377">
    <property type="entry name" value="Radical_SAM_PqqE_MftC-like"/>
</dbReference>
<evidence type="ECO:0000313" key="7">
    <source>
        <dbReference type="EMBL" id="SHI85851.1"/>
    </source>
</evidence>
<dbReference type="CDD" id="cd01335">
    <property type="entry name" value="Radical_SAM"/>
    <property type="match status" value="1"/>
</dbReference>
<evidence type="ECO:0000256" key="5">
    <source>
        <dbReference type="ARBA" id="ARBA00023014"/>
    </source>
</evidence>
<keyword evidence="2" id="KW-0949">S-adenosyl-L-methionine</keyword>
<gene>
    <name evidence="7" type="ORF">SAMN04488513_10286</name>
</gene>
<reference evidence="8" key="1">
    <citation type="submission" date="2016-11" db="EMBL/GenBank/DDBJ databases">
        <authorList>
            <person name="Varghese N."/>
            <person name="Submissions S."/>
        </authorList>
    </citation>
    <scope>NUCLEOTIDE SEQUENCE [LARGE SCALE GENOMIC DNA]</scope>
    <source>
        <strain evidence="8">DSM 19858</strain>
    </source>
</reference>
<dbReference type="PANTHER" id="PTHR11228:SF7">
    <property type="entry name" value="PQQA PEPTIDE CYCLASE"/>
    <property type="match status" value="1"/>
</dbReference>
<keyword evidence="3" id="KW-0479">Metal-binding</keyword>
<dbReference type="GO" id="GO:0046872">
    <property type="term" value="F:metal ion binding"/>
    <property type="evidence" value="ECO:0007669"/>
    <property type="project" value="UniProtKB-KW"/>
</dbReference>
<dbReference type="GO" id="GO:0003824">
    <property type="term" value="F:catalytic activity"/>
    <property type="evidence" value="ECO:0007669"/>
    <property type="project" value="InterPro"/>
</dbReference>
<dbReference type="EMBL" id="FQYU01000002">
    <property type="protein sequence ID" value="SHI85851.1"/>
    <property type="molecule type" value="Genomic_DNA"/>
</dbReference>